<gene>
    <name evidence="5" type="ORF">SAMN05446037_100648</name>
</gene>
<dbReference type="InterPro" id="IPR034151">
    <property type="entry name" value="TOPRIM_DnaG_bac"/>
</dbReference>
<dbReference type="GO" id="GO:0005737">
    <property type="term" value="C:cytoplasm"/>
    <property type="evidence" value="ECO:0007669"/>
    <property type="project" value="TreeGrafter"/>
</dbReference>
<evidence type="ECO:0000259" key="4">
    <source>
        <dbReference type="SMART" id="SM00400"/>
    </source>
</evidence>
<dbReference type="GO" id="GO:0006269">
    <property type="term" value="P:DNA replication, synthesis of primer"/>
    <property type="evidence" value="ECO:0007669"/>
    <property type="project" value="TreeGrafter"/>
</dbReference>
<accession>A0A239CMC4</accession>
<dbReference type="AlphaFoldDB" id="A0A239CMC4"/>
<dbReference type="PANTHER" id="PTHR30313">
    <property type="entry name" value="DNA PRIMASE"/>
    <property type="match status" value="1"/>
</dbReference>
<dbReference type="PANTHER" id="PTHR30313:SF2">
    <property type="entry name" value="DNA PRIMASE"/>
    <property type="match status" value="1"/>
</dbReference>
<dbReference type="InterPro" id="IPR036977">
    <property type="entry name" value="DNA_primase_Znf_CHC2"/>
</dbReference>
<proteinExistence type="predicted"/>
<keyword evidence="3" id="KW-0862">Zinc</keyword>
<dbReference type="GO" id="GO:0003899">
    <property type="term" value="F:DNA-directed RNA polymerase activity"/>
    <property type="evidence" value="ECO:0007669"/>
    <property type="project" value="InterPro"/>
</dbReference>
<keyword evidence="2" id="KW-0863">Zinc-finger</keyword>
<dbReference type="SUPFAM" id="SSF56731">
    <property type="entry name" value="DNA primase core"/>
    <property type="match status" value="1"/>
</dbReference>
<dbReference type="Pfam" id="PF01807">
    <property type="entry name" value="Zn_ribbon_DnaG"/>
    <property type="match status" value="1"/>
</dbReference>
<dbReference type="InterPro" id="IPR002694">
    <property type="entry name" value="Znf_CHC2"/>
</dbReference>
<dbReference type="CDD" id="cd03364">
    <property type="entry name" value="TOPRIM_DnaG_primases"/>
    <property type="match status" value="1"/>
</dbReference>
<name>A0A239CMC4_9FIRM</name>
<organism evidence="5 6">
    <name type="scientific">Anaerovirgula multivorans</name>
    <dbReference type="NCBI Taxonomy" id="312168"/>
    <lineage>
        <taxon>Bacteria</taxon>
        <taxon>Bacillati</taxon>
        <taxon>Bacillota</taxon>
        <taxon>Clostridia</taxon>
        <taxon>Peptostreptococcales</taxon>
        <taxon>Natronincolaceae</taxon>
        <taxon>Anaerovirgula</taxon>
    </lineage>
</organism>
<dbReference type="OrthoDB" id="9773296at2"/>
<dbReference type="InterPro" id="IPR050219">
    <property type="entry name" value="DnaG_primase"/>
</dbReference>
<dbReference type="GO" id="GO:0008270">
    <property type="term" value="F:zinc ion binding"/>
    <property type="evidence" value="ECO:0007669"/>
    <property type="project" value="UniProtKB-KW"/>
</dbReference>
<dbReference type="Pfam" id="PF13155">
    <property type="entry name" value="Toprim_2"/>
    <property type="match status" value="1"/>
</dbReference>
<evidence type="ECO:0000313" key="6">
    <source>
        <dbReference type="Proteomes" id="UP000198304"/>
    </source>
</evidence>
<dbReference type="SUPFAM" id="SSF57783">
    <property type="entry name" value="Zinc beta-ribbon"/>
    <property type="match status" value="1"/>
</dbReference>
<dbReference type="SMART" id="SM00400">
    <property type="entry name" value="ZnF_CHCC"/>
    <property type="match status" value="1"/>
</dbReference>
<reference evidence="6" key="1">
    <citation type="submission" date="2017-06" db="EMBL/GenBank/DDBJ databases">
        <authorList>
            <person name="Varghese N."/>
            <person name="Submissions S."/>
        </authorList>
    </citation>
    <scope>NUCLEOTIDE SEQUENCE [LARGE SCALE GENOMIC DNA]</scope>
    <source>
        <strain evidence="6">SCA</strain>
    </source>
</reference>
<dbReference type="Proteomes" id="UP000198304">
    <property type="component" value="Unassembled WGS sequence"/>
</dbReference>
<evidence type="ECO:0000256" key="2">
    <source>
        <dbReference type="ARBA" id="ARBA00022771"/>
    </source>
</evidence>
<dbReference type="GO" id="GO:0003677">
    <property type="term" value="F:DNA binding"/>
    <property type="evidence" value="ECO:0007669"/>
    <property type="project" value="InterPro"/>
</dbReference>
<keyword evidence="1" id="KW-0479">Metal-binding</keyword>
<dbReference type="Gene3D" id="3.90.580.10">
    <property type="entry name" value="Zinc finger, CHC2-type domain"/>
    <property type="match status" value="1"/>
</dbReference>
<dbReference type="Gene3D" id="3.40.1360.10">
    <property type="match status" value="1"/>
</dbReference>
<keyword evidence="6" id="KW-1185">Reference proteome</keyword>
<dbReference type="RefSeq" id="WP_089282303.1">
    <property type="nucleotide sequence ID" value="NZ_FZOJ01000006.1"/>
</dbReference>
<evidence type="ECO:0000256" key="1">
    <source>
        <dbReference type="ARBA" id="ARBA00022723"/>
    </source>
</evidence>
<sequence>MRGILHIEGIDIQQIIQMFQSDYSNSNNPNAFGKAKPSGEDIMCCCPFHSESKPSFGVSTKEPYSYNCFTCGESGTVDDLARYVYGDSGLDMLGFLKRTTIEKSLKDRLVDVKSILSKESIQYVSDEEVLKLMKKRHAYIEGRGFTNRSLLTYEVGYDSVNSAITFPVRDLTGGCRFIVTRSINSKHFHIPNNAVKKDVLYGLYYLKNRGFREVFINEAPIDTISCYQSGLPAVAVLGKFLFKEQVRLLIRLGFNEVNLFYDNDKWGVDCTHKSYELLKDTPIKVNVVKYPKGNFKDANDLLRAGRMKDIEKVSYVKYLLSMKNLKGEHENGKNFR</sequence>
<evidence type="ECO:0000313" key="5">
    <source>
        <dbReference type="EMBL" id="SNS21270.1"/>
    </source>
</evidence>
<evidence type="ECO:0000256" key="3">
    <source>
        <dbReference type="ARBA" id="ARBA00022833"/>
    </source>
</evidence>
<feature type="domain" description="Zinc finger CHC2-type" evidence="4">
    <location>
        <begin position="42"/>
        <end position="97"/>
    </location>
</feature>
<protein>
    <submittedName>
        <fullName evidence="5">DNA primase</fullName>
    </submittedName>
</protein>
<dbReference type="EMBL" id="FZOJ01000006">
    <property type="protein sequence ID" value="SNS21270.1"/>
    <property type="molecule type" value="Genomic_DNA"/>
</dbReference>